<organism evidence="1">
    <name type="scientific">marine sediment metagenome</name>
    <dbReference type="NCBI Taxonomy" id="412755"/>
    <lineage>
        <taxon>unclassified sequences</taxon>
        <taxon>metagenomes</taxon>
        <taxon>ecological metagenomes</taxon>
    </lineage>
</organism>
<accession>X1PWA4</accession>
<protein>
    <submittedName>
        <fullName evidence="1">Uncharacterized protein</fullName>
    </submittedName>
</protein>
<name>X1PWA4_9ZZZZ</name>
<sequence>MNYFTKNTLLSFKEDIGNPIELNFNDESSAVVSEYGGRLLGLYPKKDCYSLLWINPEIKEVVKTRRRD</sequence>
<comment type="caution">
    <text evidence="1">The sequence shown here is derived from an EMBL/GenBank/DDBJ whole genome shotgun (WGS) entry which is preliminary data.</text>
</comment>
<evidence type="ECO:0000313" key="1">
    <source>
        <dbReference type="EMBL" id="GAI60183.1"/>
    </source>
</evidence>
<dbReference type="AlphaFoldDB" id="X1PWA4"/>
<gene>
    <name evidence="1" type="ORF">S12H4_04664</name>
</gene>
<feature type="non-terminal residue" evidence="1">
    <location>
        <position position="68"/>
    </location>
</feature>
<proteinExistence type="predicted"/>
<dbReference type="EMBL" id="BARW01001467">
    <property type="protein sequence ID" value="GAI60183.1"/>
    <property type="molecule type" value="Genomic_DNA"/>
</dbReference>
<reference evidence="1" key="1">
    <citation type="journal article" date="2014" name="Front. Microbiol.">
        <title>High frequency of phylogenetically diverse reductive dehalogenase-homologous genes in deep subseafloor sedimentary metagenomes.</title>
        <authorList>
            <person name="Kawai M."/>
            <person name="Futagami T."/>
            <person name="Toyoda A."/>
            <person name="Takaki Y."/>
            <person name="Nishi S."/>
            <person name="Hori S."/>
            <person name="Arai W."/>
            <person name="Tsubouchi T."/>
            <person name="Morono Y."/>
            <person name="Uchiyama I."/>
            <person name="Ito T."/>
            <person name="Fujiyama A."/>
            <person name="Inagaki F."/>
            <person name="Takami H."/>
        </authorList>
    </citation>
    <scope>NUCLEOTIDE SEQUENCE</scope>
    <source>
        <strain evidence="1">Expedition CK06-06</strain>
    </source>
</reference>